<name>A0A3P6RQ72_CYLGO</name>
<gene>
    <name evidence="4" type="ORF">CGOC_LOCUS5772</name>
</gene>
<dbReference type="EMBL" id="UYRV01017874">
    <property type="protein sequence ID" value="VDK63886.1"/>
    <property type="molecule type" value="Genomic_DNA"/>
</dbReference>
<dbReference type="InterPro" id="IPR001079">
    <property type="entry name" value="Galectin_CRD"/>
</dbReference>
<evidence type="ECO:0000256" key="1">
    <source>
        <dbReference type="ARBA" id="ARBA00022734"/>
    </source>
</evidence>
<dbReference type="PANTHER" id="PTHR11346">
    <property type="entry name" value="GALECTIN"/>
    <property type="match status" value="1"/>
</dbReference>
<dbReference type="SMART" id="SM00908">
    <property type="entry name" value="Gal-bind_lectin"/>
    <property type="match status" value="1"/>
</dbReference>
<dbReference type="Gene3D" id="2.60.120.200">
    <property type="match status" value="1"/>
</dbReference>
<dbReference type="SMART" id="SM00276">
    <property type="entry name" value="GLECT"/>
    <property type="match status" value="1"/>
</dbReference>
<reference evidence="4 5" key="1">
    <citation type="submission" date="2018-11" db="EMBL/GenBank/DDBJ databases">
        <authorList>
            <consortium name="Pathogen Informatics"/>
        </authorList>
    </citation>
    <scope>NUCLEOTIDE SEQUENCE [LARGE SCALE GENOMIC DNA]</scope>
</reference>
<organism evidence="4 5">
    <name type="scientific">Cylicostephanus goldi</name>
    <name type="common">Nematode worm</name>
    <dbReference type="NCBI Taxonomy" id="71465"/>
    <lineage>
        <taxon>Eukaryota</taxon>
        <taxon>Metazoa</taxon>
        <taxon>Ecdysozoa</taxon>
        <taxon>Nematoda</taxon>
        <taxon>Chromadorea</taxon>
        <taxon>Rhabditida</taxon>
        <taxon>Rhabditina</taxon>
        <taxon>Rhabditomorpha</taxon>
        <taxon>Strongyloidea</taxon>
        <taxon>Strongylidae</taxon>
        <taxon>Cylicostephanus</taxon>
    </lineage>
</organism>
<dbReference type="Proteomes" id="UP000271889">
    <property type="component" value="Unassembled WGS sequence"/>
</dbReference>
<feature type="domain" description="Galectin" evidence="3">
    <location>
        <begin position="1"/>
        <end position="114"/>
    </location>
</feature>
<evidence type="ECO:0000313" key="5">
    <source>
        <dbReference type="Proteomes" id="UP000271889"/>
    </source>
</evidence>
<dbReference type="AlphaFoldDB" id="A0A3P6RQ72"/>
<dbReference type="GO" id="GO:0016936">
    <property type="term" value="F:galactoside binding"/>
    <property type="evidence" value="ECO:0007669"/>
    <property type="project" value="TreeGrafter"/>
</dbReference>
<evidence type="ECO:0000256" key="2">
    <source>
        <dbReference type="RuleBase" id="RU102079"/>
    </source>
</evidence>
<dbReference type="SUPFAM" id="SSF49899">
    <property type="entry name" value="Concanavalin A-like lectins/glucanases"/>
    <property type="match status" value="1"/>
</dbReference>
<dbReference type="GO" id="GO:0030246">
    <property type="term" value="F:carbohydrate binding"/>
    <property type="evidence" value="ECO:0007669"/>
    <property type="project" value="UniProtKB-UniRule"/>
</dbReference>
<keyword evidence="5" id="KW-1185">Reference proteome</keyword>
<protein>
    <recommendedName>
        <fullName evidence="2">Galectin</fullName>
    </recommendedName>
</protein>
<dbReference type="OrthoDB" id="5784299at2759"/>
<sequence>MSGIMNKFKSPMRYFDGYWQFNTTILSLRSLQNKKENCVVGNSTQGGNWLNEERANMPFHPDRVYTVEFVPNYGQIQVLLNGSPFTTFNERLPSRDINLVEIGGDVHIHSAHYL</sequence>
<proteinExistence type="predicted"/>
<evidence type="ECO:0000259" key="3">
    <source>
        <dbReference type="PROSITE" id="PS51304"/>
    </source>
</evidence>
<dbReference type="PANTHER" id="PTHR11346:SF173">
    <property type="entry name" value="GALECTIN"/>
    <property type="match status" value="1"/>
</dbReference>
<dbReference type="PROSITE" id="PS51304">
    <property type="entry name" value="GALECTIN"/>
    <property type="match status" value="1"/>
</dbReference>
<dbReference type="InterPro" id="IPR013320">
    <property type="entry name" value="ConA-like_dom_sf"/>
</dbReference>
<evidence type="ECO:0000313" key="4">
    <source>
        <dbReference type="EMBL" id="VDK63886.1"/>
    </source>
</evidence>
<dbReference type="Pfam" id="PF00337">
    <property type="entry name" value="Gal-bind_lectin"/>
    <property type="match status" value="1"/>
</dbReference>
<dbReference type="InterPro" id="IPR044156">
    <property type="entry name" value="Galectin-like"/>
</dbReference>
<keyword evidence="1 2" id="KW-0430">Lectin</keyword>
<accession>A0A3P6RQ72</accession>
<dbReference type="CDD" id="cd00070">
    <property type="entry name" value="GLECT"/>
    <property type="match status" value="1"/>
</dbReference>